<dbReference type="EMBL" id="JH159160">
    <property type="protein sequence ID" value="EGZ09073.1"/>
    <property type="molecule type" value="Genomic_DNA"/>
</dbReference>
<dbReference type="GeneID" id="20653129"/>
<keyword evidence="3" id="KW-1185">Reference proteome</keyword>
<dbReference type="InParanoid" id="G5A6W8"/>
<accession>G5A6W8</accession>
<sequence length="101" mass="11735">KPKKKRIRRSETSSTAFQRRKKAEVAALRSEVQMLETHLCRLKKQEEAARRNVLDGDSKAFTWATKAATEYFSRTQAEKLNRKLKALWEGQRDVSESLRAV</sequence>
<feature type="region of interest" description="Disordered" evidence="1">
    <location>
        <begin position="1"/>
        <end position="20"/>
    </location>
</feature>
<evidence type="ECO:0000256" key="1">
    <source>
        <dbReference type="SAM" id="MobiDB-lite"/>
    </source>
</evidence>
<evidence type="ECO:0000313" key="2">
    <source>
        <dbReference type="EMBL" id="EGZ09073.1"/>
    </source>
</evidence>
<gene>
    <name evidence="2" type="ORF">PHYSODRAFT_457577</name>
</gene>
<protein>
    <submittedName>
        <fullName evidence="2">Uncharacterized protein</fullName>
    </submittedName>
</protein>
<feature type="non-terminal residue" evidence="2">
    <location>
        <position position="1"/>
    </location>
</feature>
<dbReference type="Proteomes" id="UP000002640">
    <property type="component" value="Unassembled WGS sequence"/>
</dbReference>
<dbReference type="RefSeq" id="XP_009535706.1">
    <property type="nucleotide sequence ID" value="XM_009537411.1"/>
</dbReference>
<dbReference type="AlphaFoldDB" id="G5A6W8"/>
<dbReference type="KEGG" id="psoj:PHYSODRAFT_457577"/>
<name>G5A6W8_PHYSP</name>
<reference evidence="2 3" key="1">
    <citation type="journal article" date="2006" name="Science">
        <title>Phytophthora genome sequences uncover evolutionary origins and mechanisms of pathogenesis.</title>
        <authorList>
            <person name="Tyler B.M."/>
            <person name="Tripathy S."/>
            <person name="Zhang X."/>
            <person name="Dehal P."/>
            <person name="Jiang R.H."/>
            <person name="Aerts A."/>
            <person name="Arredondo F.D."/>
            <person name="Baxter L."/>
            <person name="Bensasson D."/>
            <person name="Beynon J.L."/>
            <person name="Chapman J."/>
            <person name="Damasceno C.M."/>
            <person name="Dorrance A.E."/>
            <person name="Dou D."/>
            <person name="Dickerman A.W."/>
            <person name="Dubchak I.L."/>
            <person name="Garbelotto M."/>
            <person name="Gijzen M."/>
            <person name="Gordon S.G."/>
            <person name="Govers F."/>
            <person name="Grunwald N.J."/>
            <person name="Huang W."/>
            <person name="Ivors K.L."/>
            <person name="Jones R.W."/>
            <person name="Kamoun S."/>
            <person name="Krampis K."/>
            <person name="Lamour K.H."/>
            <person name="Lee M.K."/>
            <person name="McDonald W.H."/>
            <person name="Medina M."/>
            <person name="Meijer H.J."/>
            <person name="Nordberg E.K."/>
            <person name="Maclean D.J."/>
            <person name="Ospina-Giraldo M.D."/>
            <person name="Morris P.F."/>
            <person name="Phuntumart V."/>
            <person name="Putnam N.H."/>
            <person name="Rash S."/>
            <person name="Rose J.K."/>
            <person name="Sakihama Y."/>
            <person name="Salamov A.A."/>
            <person name="Savidor A."/>
            <person name="Scheuring C.F."/>
            <person name="Smith B.M."/>
            <person name="Sobral B.W."/>
            <person name="Terry A."/>
            <person name="Torto-Alalibo T.A."/>
            <person name="Win J."/>
            <person name="Xu Z."/>
            <person name="Zhang H."/>
            <person name="Grigoriev I.V."/>
            <person name="Rokhsar D.S."/>
            <person name="Boore J.L."/>
        </authorList>
    </citation>
    <scope>NUCLEOTIDE SEQUENCE [LARGE SCALE GENOMIC DNA]</scope>
    <source>
        <strain evidence="2 3">P6497</strain>
    </source>
</reference>
<feature type="non-terminal residue" evidence="2">
    <location>
        <position position="101"/>
    </location>
</feature>
<organism evidence="2 3">
    <name type="scientific">Phytophthora sojae (strain P6497)</name>
    <name type="common">Soybean stem and root rot agent</name>
    <name type="synonym">Phytophthora megasperma f. sp. glycines</name>
    <dbReference type="NCBI Taxonomy" id="1094619"/>
    <lineage>
        <taxon>Eukaryota</taxon>
        <taxon>Sar</taxon>
        <taxon>Stramenopiles</taxon>
        <taxon>Oomycota</taxon>
        <taxon>Peronosporomycetes</taxon>
        <taxon>Peronosporales</taxon>
        <taxon>Peronosporaceae</taxon>
        <taxon>Phytophthora</taxon>
    </lineage>
</organism>
<proteinExistence type="predicted"/>
<evidence type="ECO:0000313" key="3">
    <source>
        <dbReference type="Proteomes" id="UP000002640"/>
    </source>
</evidence>
<dbReference type="SMR" id="G5A6W8"/>